<dbReference type="GO" id="GO:0005524">
    <property type="term" value="F:ATP binding"/>
    <property type="evidence" value="ECO:0007669"/>
    <property type="project" value="UniProtKB-KW"/>
</dbReference>
<dbReference type="GeneID" id="39422091"/>
<keyword evidence="12" id="KW-1185">Reference proteome</keyword>
<feature type="binding site" evidence="9">
    <location>
        <position position="64"/>
    </location>
    <ligand>
        <name>substrate</name>
    </ligand>
</feature>
<dbReference type="Gene3D" id="3.40.1160.10">
    <property type="entry name" value="Acetylglutamate kinase-like"/>
    <property type="match status" value="1"/>
</dbReference>
<sequence>MIVIKIGGSIVEGLNPTILDDFYDLVKNDKVVIVHGGGKDVTETANRMGKEQKFIVSPDGKRSRYTDKETSLIYTMVMSGKISKNITAMLEKRGILSVGVTGIDGEMIRAERKKKLLILNEKGRKMIIEGGYTGKVSTVNPHLINTLLDKGYIPVISPVALGEDYEFLNIDGDRAAASVAGALNADVVIFITNVSGLLMDDKLVTNLSLDEARNLLPKIGPGMEKKVFACTEALALGVKKAIIASGSVQNPIKMALENKGCTVIS</sequence>
<dbReference type="OrthoDB" id="6816at2157"/>
<keyword evidence="1 9" id="KW-0963">Cytoplasm</keyword>
<keyword evidence="5 9" id="KW-0547">Nucleotide-binding</keyword>
<dbReference type="NCBIfam" id="TIGR00761">
    <property type="entry name" value="argB"/>
    <property type="match status" value="1"/>
</dbReference>
<dbReference type="EMBL" id="LR216287">
    <property type="protein sequence ID" value="VFJ15308.1"/>
    <property type="molecule type" value="Genomic_DNA"/>
</dbReference>
<feature type="domain" description="Aspartate/glutamate/uridylate kinase" evidence="10">
    <location>
        <begin position="1"/>
        <end position="245"/>
    </location>
</feature>
<evidence type="ECO:0000259" key="10">
    <source>
        <dbReference type="Pfam" id="PF00696"/>
    </source>
</evidence>
<keyword evidence="4 9" id="KW-0808">Transferase</keyword>
<proteinExistence type="inferred from homology"/>
<reference evidence="11 12" key="1">
    <citation type="submission" date="2019-02" db="EMBL/GenBank/DDBJ databases">
        <authorList>
            <person name="Lehtovirta-Morley E L."/>
        </authorList>
    </citation>
    <scope>NUCLEOTIDE SEQUENCE [LARGE SCALE GENOMIC DNA]</scope>
    <source>
        <strain evidence="11">NFRAN1</strain>
    </source>
</reference>
<dbReference type="GO" id="GO:0019878">
    <property type="term" value="P:lysine biosynthetic process via aminoadipic acid"/>
    <property type="evidence" value="ECO:0007669"/>
    <property type="project" value="UniProtKB-UniRule"/>
</dbReference>
<dbReference type="UniPathway" id="UPA00068"/>
<dbReference type="UniPathway" id="UPA00033">
    <property type="reaction ID" value="UER00036"/>
</dbReference>
<evidence type="ECO:0000256" key="4">
    <source>
        <dbReference type="ARBA" id="ARBA00022679"/>
    </source>
</evidence>
<evidence type="ECO:0000256" key="2">
    <source>
        <dbReference type="ARBA" id="ARBA00022571"/>
    </source>
</evidence>
<dbReference type="GO" id="GO:0043744">
    <property type="term" value="F:N2-acetyl-L-aminoadipate kinase activity"/>
    <property type="evidence" value="ECO:0007669"/>
    <property type="project" value="RHEA"/>
</dbReference>
<dbReference type="InterPro" id="IPR036393">
    <property type="entry name" value="AceGlu_kinase-like_sf"/>
</dbReference>
<evidence type="ECO:0000256" key="1">
    <source>
        <dbReference type="ARBA" id="ARBA00022490"/>
    </source>
</evidence>
<evidence type="ECO:0000256" key="8">
    <source>
        <dbReference type="ARBA" id="ARBA00023154"/>
    </source>
</evidence>
<dbReference type="SUPFAM" id="SSF53633">
    <property type="entry name" value="Carbamate kinase-like"/>
    <property type="match status" value="1"/>
</dbReference>
<comment type="catalytic activity">
    <reaction evidence="9">
        <text>[amino-group carrier protein]-C-terminal-N-(1,4-dicarboxybutan-1-yl)-L-glutamine + ATP = [amino-group carrier protein]-C-terminal-N-(1-carboxy-5-phosphooxy-5-oxopentan-1-yl)-L-glutamine + ADP</text>
        <dbReference type="Rhea" id="RHEA:41944"/>
        <dbReference type="Rhea" id="RHEA-COMP:9694"/>
        <dbReference type="Rhea" id="RHEA-COMP:9712"/>
        <dbReference type="ChEBI" id="CHEBI:30616"/>
        <dbReference type="ChEBI" id="CHEBI:78499"/>
        <dbReference type="ChEBI" id="CHEBI:78503"/>
        <dbReference type="ChEBI" id="CHEBI:456216"/>
        <dbReference type="EC" id="2.7.2.17"/>
    </reaction>
</comment>
<comment type="pathway">
    <text evidence="9">Amino-acid biosynthesis; L-arginine biosynthesis.</text>
</comment>
<comment type="function">
    <text evidence="9">Involved in both the arginine and lysine biosynthetic pathways. Phosphorylates the LysW-bound precursors glutamate (for arginine biosynthesis), respectively alpha-aminoadipate (for lysine biosynthesis).</text>
</comment>
<comment type="subcellular location">
    <subcellularLocation>
        <location evidence="9">Cytoplasm</location>
    </subcellularLocation>
</comment>
<dbReference type="EC" id="2.7.2.17" evidence="9"/>
<comment type="similarity">
    <text evidence="9">Belongs to the acetylglutamate kinase family. LysZ subfamily.</text>
</comment>
<feature type="site" description="Transition state stabilizer" evidence="9">
    <location>
        <position position="5"/>
    </location>
</feature>
<dbReference type="AlphaFoldDB" id="A0A484IEW9"/>
<dbReference type="KEGG" id="nfn:NFRAN_2985"/>
<comment type="pathway">
    <text evidence="9">Amino-acid biosynthesis; L-lysine biosynthesis via AAA pathway; L-lysine from L-alpha-aminoadipate (Thermus route): step 2/5.</text>
</comment>
<dbReference type="PANTHER" id="PTHR23342">
    <property type="entry name" value="N-ACETYLGLUTAMATE SYNTHASE"/>
    <property type="match status" value="1"/>
</dbReference>
<dbReference type="InterPro" id="IPR001048">
    <property type="entry name" value="Asp/Glu/Uridylate_kinase"/>
</dbReference>
<dbReference type="HAMAP" id="MF_02082">
    <property type="entry name" value="LysZ"/>
    <property type="match status" value="1"/>
</dbReference>
<organism evidence="11 12">
    <name type="scientific">Candidatus Nitrosocosmicus franklandianus</name>
    <dbReference type="NCBI Taxonomy" id="1798806"/>
    <lineage>
        <taxon>Archaea</taxon>
        <taxon>Nitrososphaerota</taxon>
        <taxon>Nitrososphaeria</taxon>
        <taxon>Nitrososphaerales</taxon>
        <taxon>Nitrososphaeraceae</taxon>
        <taxon>Candidatus Nitrosocosmicus</taxon>
    </lineage>
</organism>
<dbReference type="GO" id="GO:0005737">
    <property type="term" value="C:cytoplasm"/>
    <property type="evidence" value="ECO:0007669"/>
    <property type="project" value="UniProtKB-SubCell"/>
</dbReference>
<keyword evidence="3 9" id="KW-0028">Amino-acid biosynthesis</keyword>
<keyword evidence="8 9" id="KW-0457">Lysine biosynthesis</keyword>
<evidence type="ECO:0000256" key="7">
    <source>
        <dbReference type="ARBA" id="ARBA00022840"/>
    </source>
</evidence>
<dbReference type="GO" id="GO:0042450">
    <property type="term" value="P:L-arginine biosynthetic process via ornithine"/>
    <property type="evidence" value="ECO:0007669"/>
    <property type="project" value="UniProtKB-UniRule"/>
</dbReference>
<feature type="binding site" evidence="9">
    <location>
        <position position="169"/>
    </location>
    <ligand>
        <name>substrate</name>
    </ligand>
</feature>
<evidence type="ECO:0000256" key="6">
    <source>
        <dbReference type="ARBA" id="ARBA00022777"/>
    </source>
</evidence>
<evidence type="ECO:0000313" key="12">
    <source>
        <dbReference type="Proteomes" id="UP000294299"/>
    </source>
</evidence>
<comment type="catalytic activity">
    <reaction evidence="9">
        <text>[amino-group carrier protein]-C-terminal-gamma-(L-glutamyl)-L-glutamate + ATP = [amino-group carrier protein]-C-terminal-gamma-(5-phospho-L-glutamyl)-L-glutamate + ADP</text>
        <dbReference type="Rhea" id="RHEA:52632"/>
        <dbReference type="Rhea" id="RHEA-COMP:13311"/>
        <dbReference type="Rhea" id="RHEA-COMP:13313"/>
        <dbReference type="ChEBI" id="CHEBI:30616"/>
        <dbReference type="ChEBI" id="CHEBI:136714"/>
        <dbReference type="ChEBI" id="CHEBI:136717"/>
        <dbReference type="ChEBI" id="CHEBI:456216"/>
        <dbReference type="EC" id="2.7.2.19"/>
    </reaction>
</comment>
<dbReference type="NCBIfam" id="NF010662">
    <property type="entry name" value="PRK14058.1-4"/>
    <property type="match status" value="1"/>
</dbReference>
<keyword evidence="6 9" id="KW-0418">Kinase</keyword>
<dbReference type="PIRSF" id="PIRSF000728">
    <property type="entry name" value="NAGK"/>
    <property type="match status" value="1"/>
</dbReference>
<gene>
    <name evidence="9 11" type="primary">lysZ</name>
    <name evidence="11" type="ORF">NFRAN_2985</name>
</gene>
<feature type="binding site" evidence="9">
    <location>
        <begin position="37"/>
        <end position="38"/>
    </location>
    <ligand>
        <name>substrate</name>
    </ligand>
</feature>
<name>A0A484IEW9_9ARCH</name>
<dbReference type="NCBIfam" id="NF010659">
    <property type="entry name" value="PRK14058.1-1"/>
    <property type="match status" value="1"/>
</dbReference>
<protein>
    <recommendedName>
        <fullName evidence="9">Putative [LysW]-aminoadipate/[LysW]-glutamate kinase</fullName>
        <ecNumber evidence="9">2.7.2.17</ecNumber>
        <ecNumber evidence="9">2.7.2.19</ecNumber>
    </recommendedName>
</protein>
<dbReference type="Pfam" id="PF00696">
    <property type="entry name" value="AA_kinase"/>
    <property type="match status" value="1"/>
</dbReference>
<keyword evidence="2 9" id="KW-0055">Arginine biosynthesis</keyword>
<evidence type="ECO:0000256" key="5">
    <source>
        <dbReference type="ARBA" id="ARBA00022741"/>
    </source>
</evidence>
<evidence type="ECO:0000313" key="11">
    <source>
        <dbReference type="EMBL" id="VFJ15308.1"/>
    </source>
</evidence>
<dbReference type="GO" id="GO:0003991">
    <property type="term" value="F:acetylglutamate kinase activity"/>
    <property type="evidence" value="ECO:0007669"/>
    <property type="project" value="TreeGrafter"/>
</dbReference>
<dbReference type="InterPro" id="IPR037529">
    <property type="entry name" value="LysZ"/>
</dbReference>
<keyword evidence="7 9" id="KW-0067">ATP-binding</keyword>
<dbReference type="RefSeq" id="WP_134485271.1">
    <property type="nucleotide sequence ID" value="NZ_LR216287.1"/>
</dbReference>
<accession>A0A484IEW9</accession>
<dbReference type="Proteomes" id="UP000294299">
    <property type="component" value="Chromosome NFRAN"/>
</dbReference>
<dbReference type="PANTHER" id="PTHR23342:SF0">
    <property type="entry name" value="N-ACETYLGLUTAMATE SYNTHASE, MITOCHONDRIAL"/>
    <property type="match status" value="1"/>
</dbReference>
<feature type="site" description="Transition state stabilizer" evidence="9">
    <location>
        <position position="226"/>
    </location>
</feature>
<evidence type="ECO:0000256" key="9">
    <source>
        <dbReference type="HAMAP-Rule" id="MF_02082"/>
    </source>
</evidence>
<dbReference type="InterPro" id="IPR004662">
    <property type="entry name" value="AcgluKinase_fam"/>
</dbReference>
<dbReference type="EC" id="2.7.2.19" evidence="9"/>
<evidence type="ECO:0000256" key="3">
    <source>
        <dbReference type="ARBA" id="ARBA00022605"/>
    </source>
</evidence>